<gene>
    <name evidence="2" type="ORF">CM83_32239</name>
</gene>
<accession>A0A0A9Y4D9</accession>
<reference evidence="2" key="2">
    <citation type="submission" date="2014-07" db="EMBL/GenBank/DDBJ databases">
        <authorList>
            <person name="Hull J."/>
        </authorList>
    </citation>
    <scope>NUCLEOTIDE SEQUENCE</scope>
</reference>
<organism evidence="2">
    <name type="scientific">Lygus hesperus</name>
    <name type="common">Western plant bug</name>
    <dbReference type="NCBI Taxonomy" id="30085"/>
    <lineage>
        <taxon>Eukaryota</taxon>
        <taxon>Metazoa</taxon>
        <taxon>Ecdysozoa</taxon>
        <taxon>Arthropoda</taxon>
        <taxon>Hexapoda</taxon>
        <taxon>Insecta</taxon>
        <taxon>Pterygota</taxon>
        <taxon>Neoptera</taxon>
        <taxon>Paraneoptera</taxon>
        <taxon>Hemiptera</taxon>
        <taxon>Heteroptera</taxon>
        <taxon>Panheteroptera</taxon>
        <taxon>Cimicomorpha</taxon>
        <taxon>Miridae</taxon>
        <taxon>Mirini</taxon>
        <taxon>Lygus</taxon>
    </lineage>
</organism>
<dbReference type="AlphaFoldDB" id="A0A0A9Y4D9"/>
<reference evidence="2" key="1">
    <citation type="journal article" date="2014" name="PLoS ONE">
        <title>Transcriptome-Based Identification of ABC Transporters in the Western Tarnished Plant Bug Lygus hesperus.</title>
        <authorList>
            <person name="Hull J.J."/>
            <person name="Chaney K."/>
            <person name="Geib S.M."/>
            <person name="Fabrick J.A."/>
            <person name="Brent C.S."/>
            <person name="Walsh D."/>
            <person name="Lavine L.C."/>
        </authorList>
    </citation>
    <scope>NUCLEOTIDE SEQUENCE</scope>
</reference>
<feature type="non-terminal residue" evidence="2">
    <location>
        <position position="1"/>
    </location>
</feature>
<evidence type="ECO:0000256" key="1">
    <source>
        <dbReference type="SAM" id="SignalP"/>
    </source>
</evidence>
<keyword evidence="1" id="KW-0732">Signal</keyword>
<feature type="chain" id="PRO_5002072199" evidence="1">
    <location>
        <begin position="27"/>
        <end position="279"/>
    </location>
</feature>
<proteinExistence type="predicted"/>
<feature type="signal peptide" evidence="1">
    <location>
        <begin position="1"/>
        <end position="26"/>
    </location>
</feature>
<protein>
    <submittedName>
        <fullName evidence="2">Uncharacterized protein</fullName>
    </submittedName>
</protein>
<sequence>RVGYRKMLKMIIFGLVALAALQVAHSKACVDDEHIVSPLDPHQPICPHHTAPPQCPSPCGCEGVSEAPWNYGCRCGYPCDLQPCIQPSPCPCNPCPGNPCPCNPCAAEPCIRSVTRVTNPCDCPHGPVLQSAVQSPLFPEPLVPVVENHVGHHLVKTIKHVPVVRKYCRPELVIRTRHVPVIKHRKRVFIEPYPSQIPITDKLIRQVIHEITHRLPVEHKCIKPYTFQTVRHVPLSRAQCIPGDSNAPCCCQFPDHPNYFNTPFPCNAPCPGDCDAHHP</sequence>
<name>A0A0A9Y4D9_LYGHE</name>
<dbReference type="EMBL" id="GBHO01019209">
    <property type="protein sequence ID" value="JAG24395.1"/>
    <property type="molecule type" value="Transcribed_RNA"/>
</dbReference>
<evidence type="ECO:0000313" key="2">
    <source>
        <dbReference type="EMBL" id="JAG24395.1"/>
    </source>
</evidence>